<gene>
    <name evidence="2" type="ORF">BDZ90DRAFT_48507</name>
</gene>
<name>A0A316ULN2_9BASI</name>
<dbReference type="GO" id="GO:0004034">
    <property type="term" value="F:aldose 1-epimerase activity"/>
    <property type="evidence" value="ECO:0007669"/>
    <property type="project" value="TreeGrafter"/>
</dbReference>
<evidence type="ECO:0000313" key="3">
    <source>
        <dbReference type="Proteomes" id="UP000245884"/>
    </source>
</evidence>
<dbReference type="InterPro" id="IPR011013">
    <property type="entry name" value="Gal_mutarotase_sf_dom"/>
</dbReference>
<feature type="region of interest" description="Disordered" evidence="1">
    <location>
        <begin position="378"/>
        <end position="407"/>
    </location>
</feature>
<dbReference type="EMBL" id="KZ819672">
    <property type="protein sequence ID" value="PWN26202.1"/>
    <property type="molecule type" value="Genomic_DNA"/>
</dbReference>
<evidence type="ECO:0008006" key="4">
    <source>
        <dbReference type="Google" id="ProtNLM"/>
    </source>
</evidence>
<dbReference type="Pfam" id="PF01263">
    <property type="entry name" value="Aldose_epim"/>
    <property type="match status" value="1"/>
</dbReference>
<dbReference type="PANTHER" id="PTHR10091">
    <property type="entry name" value="ALDOSE-1-EPIMERASE"/>
    <property type="match status" value="1"/>
</dbReference>
<dbReference type="PANTHER" id="PTHR10091:SF0">
    <property type="entry name" value="GALACTOSE MUTAROTASE"/>
    <property type="match status" value="1"/>
</dbReference>
<dbReference type="SUPFAM" id="SSF74650">
    <property type="entry name" value="Galactose mutarotase-like"/>
    <property type="match status" value="2"/>
</dbReference>
<reference evidence="2 3" key="1">
    <citation type="journal article" date="2018" name="Mol. Biol. Evol.">
        <title>Broad Genomic Sampling Reveals a Smut Pathogenic Ancestry of the Fungal Clade Ustilaginomycotina.</title>
        <authorList>
            <person name="Kijpornyongpan T."/>
            <person name="Mondo S.J."/>
            <person name="Barry K."/>
            <person name="Sandor L."/>
            <person name="Lee J."/>
            <person name="Lipzen A."/>
            <person name="Pangilinan J."/>
            <person name="LaButti K."/>
            <person name="Hainaut M."/>
            <person name="Henrissat B."/>
            <person name="Grigoriev I.V."/>
            <person name="Spatafora J.W."/>
            <person name="Aime M.C."/>
        </authorList>
    </citation>
    <scope>NUCLEOTIDE SEQUENCE [LARGE SCALE GENOMIC DNA]</scope>
    <source>
        <strain evidence="2 3">MCA 5214</strain>
    </source>
</reference>
<dbReference type="GO" id="GO:0033499">
    <property type="term" value="P:galactose catabolic process via UDP-galactose, Leloir pathway"/>
    <property type="evidence" value="ECO:0007669"/>
    <property type="project" value="TreeGrafter"/>
</dbReference>
<evidence type="ECO:0000313" key="2">
    <source>
        <dbReference type="EMBL" id="PWN26202.1"/>
    </source>
</evidence>
<dbReference type="GO" id="GO:0030246">
    <property type="term" value="F:carbohydrate binding"/>
    <property type="evidence" value="ECO:0007669"/>
    <property type="project" value="InterPro"/>
</dbReference>
<dbReference type="OrthoDB" id="274691at2759"/>
<dbReference type="GO" id="GO:0006006">
    <property type="term" value="P:glucose metabolic process"/>
    <property type="evidence" value="ECO:0007669"/>
    <property type="project" value="TreeGrafter"/>
</dbReference>
<dbReference type="InterPro" id="IPR008183">
    <property type="entry name" value="Aldose_1/G6P_1-epimerase"/>
</dbReference>
<dbReference type="Proteomes" id="UP000245884">
    <property type="component" value="Unassembled WGS sequence"/>
</dbReference>
<dbReference type="InterPro" id="IPR014718">
    <property type="entry name" value="GH-type_carb-bd"/>
</dbReference>
<dbReference type="Gene3D" id="2.70.98.10">
    <property type="match status" value="1"/>
</dbReference>
<dbReference type="GeneID" id="37031443"/>
<protein>
    <recommendedName>
        <fullName evidence="4">Galactose mutarotase-like protein</fullName>
    </recommendedName>
</protein>
<accession>A0A316ULN2</accession>
<proteinExistence type="predicted"/>
<sequence>MSSQSPDYINPFEPVVLRLASTASASSPLEVHVLPYGLTIHRLVIDDGKEDLITGPESPSDHHTLGRSFFGPIVGRFANRLPAGQNSFNYDSTEVGSVDLPEWGGDGVCHHGGPAVGGEQEGAGEPVKAKKGQLLPQRGPFDRMVWTKLEEGQMQLFDKLAEGEPQSKAIFALHSIGAPAGHQGFHGDIRIEVRIALKAAKAEQAETTSHTKLLHDSGASSSGSVSIEYRASLLPRSSEVQVTPFNLTHHWGFNLTASQAKDEASSRIDDHQLRLLPSDVGRLALDERGIATGEILKLDEAHGWTSSPSSSPWGKRVATAMPQQGYDDFYLWPTAAGNDTASLPAVALLSSPASSSSAPRTSLVFRTDQHGVQFYSANGQPAAPAPPEESGGARKLAHRRDGEQQEGNAMRTAAFLEFGEPHCCFLRPRLQEFVRASKDVGLLRKGETYVNRVEVEIWQSKAQKA</sequence>
<dbReference type="AlphaFoldDB" id="A0A316ULN2"/>
<organism evidence="2 3">
    <name type="scientific">Jaminaea rosea</name>
    <dbReference type="NCBI Taxonomy" id="1569628"/>
    <lineage>
        <taxon>Eukaryota</taxon>
        <taxon>Fungi</taxon>
        <taxon>Dikarya</taxon>
        <taxon>Basidiomycota</taxon>
        <taxon>Ustilaginomycotina</taxon>
        <taxon>Exobasidiomycetes</taxon>
        <taxon>Microstromatales</taxon>
        <taxon>Microstromatales incertae sedis</taxon>
        <taxon>Jaminaea</taxon>
    </lineage>
</organism>
<dbReference type="RefSeq" id="XP_025360814.1">
    <property type="nucleotide sequence ID" value="XM_025509620.1"/>
</dbReference>
<evidence type="ECO:0000256" key="1">
    <source>
        <dbReference type="SAM" id="MobiDB-lite"/>
    </source>
</evidence>
<keyword evidence="3" id="KW-1185">Reference proteome</keyword>
<dbReference type="STRING" id="1569628.A0A316ULN2"/>